<dbReference type="EMBL" id="NBAQ01000005">
    <property type="protein sequence ID" value="POQ03994.1"/>
    <property type="molecule type" value="Genomic_DNA"/>
</dbReference>
<dbReference type="SUPFAM" id="SSF50156">
    <property type="entry name" value="PDZ domain-like"/>
    <property type="match status" value="1"/>
</dbReference>
<comment type="caution">
    <text evidence="3">The sequence shown here is derived from an EMBL/GenBank/DDBJ whole genome shotgun (WGS) entry which is preliminary data.</text>
</comment>
<evidence type="ECO:0000256" key="1">
    <source>
        <dbReference type="SAM" id="MobiDB-lite"/>
    </source>
</evidence>
<evidence type="ECO:0000313" key="3">
    <source>
        <dbReference type="EMBL" id="POQ03994.1"/>
    </source>
</evidence>
<dbReference type="Proteomes" id="UP000237295">
    <property type="component" value="Unassembled WGS sequence"/>
</dbReference>
<dbReference type="InterPro" id="IPR001478">
    <property type="entry name" value="PDZ"/>
</dbReference>
<feature type="domain" description="PDZ" evidence="2">
    <location>
        <begin position="174"/>
        <end position="249"/>
    </location>
</feature>
<protein>
    <submittedName>
        <fullName evidence="3">PDZ domain-containing protein</fullName>
    </submittedName>
</protein>
<evidence type="ECO:0000313" key="4">
    <source>
        <dbReference type="Proteomes" id="UP000237295"/>
    </source>
</evidence>
<dbReference type="AlphaFoldDB" id="A0AAE5S8G0"/>
<dbReference type="PROSITE" id="PS50106">
    <property type="entry name" value="PDZ"/>
    <property type="match status" value="1"/>
</dbReference>
<dbReference type="Gene3D" id="2.30.42.10">
    <property type="match status" value="1"/>
</dbReference>
<dbReference type="InterPro" id="IPR036034">
    <property type="entry name" value="PDZ_sf"/>
</dbReference>
<feature type="region of interest" description="Disordered" evidence="1">
    <location>
        <begin position="43"/>
        <end position="64"/>
    </location>
</feature>
<evidence type="ECO:0000259" key="2">
    <source>
        <dbReference type="PROSITE" id="PS50106"/>
    </source>
</evidence>
<sequence>MTSMGQGPVRMRNLSMHALLAIITSFVITGCASGYKEFYTPSSGATPEEISANRASTPPATPLVERSAFGDADQIVDRYAKRGYVIIGESHFNSGERVSEEDALEQGKAVGADLVLVYLPKYTGSITSSMPITTPTTSTSFTSGSANAYGPGGPVTAYGNATTTTYGSTTTYVPITVNRSDYGAIYFVKGRFRLGVFVRNLNDLEKQLLQTNQGVVVRTIVDDSPAYKADVLVGDMLVAIDGEKVSNEEGFTKMIAARRGQAVRLALIRNGTPLLKTVQVGK</sequence>
<gene>
    <name evidence="3" type="ORF">CXB42_11095</name>
</gene>
<dbReference type="SMART" id="SM00228">
    <property type="entry name" value="PDZ"/>
    <property type="match status" value="1"/>
</dbReference>
<name>A0AAE5S8G0_PSESY</name>
<proteinExistence type="predicted"/>
<organism evidence="3 4">
    <name type="scientific">Pseudomonas syringae pv. syringae</name>
    <dbReference type="NCBI Taxonomy" id="321"/>
    <lineage>
        <taxon>Bacteria</taxon>
        <taxon>Pseudomonadati</taxon>
        <taxon>Pseudomonadota</taxon>
        <taxon>Gammaproteobacteria</taxon>
        <taxon>Pseudomonadales</taxon>
        <taxon>Pseudomonadaceae</taxon>
        <taxon>Pseudomonas</taxon>
        <taxon>Pseudomonas syringae</taxon>
    </lineage>
</organism>
<dbReference type="Pfam" id="PF13180">
    <property type="entry name" value="PDZ_2"/>
    <property type="match status" value="1"/>
</dbReference>
<reference evidence="3 4" key="1">
    <citation type="submission" date="2017-03" db="EMBL/GenBank/DDBJ databases">
        <authorList>
            <person name="Hulin M.T."/>
        </authorList>
    </citation>
    <scope>NUCLEOTIDE SEQUENCE [LARGE SCALE GENOMIC DNA]</scope>
    <source>
        <strain evidence="3 4">5264</strain>
    </source>
</reference>
<accession>A0AAE5S8G0</accession>